<dbReference type="CDD" id="cd03794">
    <property type="entry name" value="GT4_WbuB-like"/>
    <property type="match status" value="1"/>
</dbReference>
<dbReference type="PANTHER" id="PTHR45947">
    <property type="entry name" value="SULFOQUINOVOSYL TRANSFERASE SQD2"/>
    <property type="match status" value="1"/>
</dbReference>
<dbReference type="OrthoDB" id="9811902at2"/>
<dbReference type="Proteomes" id="UP000308230">
    <property type="component" value="Unassembled WGS sequence"/>
</dbReference>
<gene>
    <name evidence="3" type="ORF">FCL54_04990</name>
</gene>
<feature type="domain" description="Glycosyl transferase family 1" evidence="1">
    <location>
        <begin position="223"/>
        <end position="381"/>
    </location>
</feature>
<feature type="domain" description="Glycosyltransferase subfamily 4-like N-terminal" evidence="2">
    <location>
        <begin position="22"/>
        <end position="204"/>
    </location>
</feature>
<dbReference type="InterPro" id="IPR001296">
    <property type="entry name" value="Glyco_trans_1"/>
</dbReference>
<dbReference type="AlphaFoldDB" id="A0A5R9F4P9"/>
<evidence type="ECO:0000313" key="4">
    <source>
        <dbReference type="Proteomes" id="UP000308230"/>
    </source>
</evidence>
<evidence type="ECO:0000259" key="1">
    <source>
        <dbReference type="Pfam" id="PF00534"/>
    </source>
</evidence>
<organism evidence="3 4">
    <name type="scientific">Exobacillus caeni</name>
    <dbReference type="NCBI Taxonomy" id="2574798"/>
    <lineage>
        <taxon>Bacteria</taxon>
        <taxon>Bacillati</taxon>
        <taxon>Bacillota</taxon>
        <taxon>Bacilli</taxon>
        <taxon>Bacillales</taxon>
        <taxon>Guptibacillaceae</taxon>
        <taxon>Exobacillus</taxon>
    </lineage>
</organism>
<comment type="caution">
    <text evidence="3">The sequence shown here is derived from an EMBL/GenBank/DDBJ whole genome shotgun (WGS) entry which is preliminary data.</text>
</comment>
<accession>A0A5R9F4P9</accession>
<dbReference type="EMBL" id="SWLG01000003">
    <property type="protein sequence ID" value="TLS38497.1"/>
    <property type="molecule type" value="Genomic_DNA"/>
</dbReference>
<reference evidence="3 4" key="1">
    <citation type="submission" date="2019-04" db="EMBL/GenBank/DDBJ databases">
        <title>Bacillus caeni sp. nov., a bacterium isolated from mangrove sediment.</title>
        <authorList>
            <person name="Huang H."/>
            <person name="Mo K."/>
            <person name="Hu Y."/>
        </authorList>
    </citation>
    <scope>NUCLEOTIDE SEQUENCE [LARGE SCALE GENOMIC DNA]</scope>
    <source>
        <strain evidence="3 4">HB172195</strain>
    </source>
</reference>
<dbReference type="GO" id="GO:0016758">
    <property type="term" value="F:hexosyltransferase activity"/>
    <property type="evidence" value="ECO:0007669"/>
    <property type="project" value="TreeGrafter"/>
</dbReference>
<dbReference type="Pfam" id="PF13439">
    <property type="entry name" value="Glyco_transf_4"/>
    <property type="match status" value="1"/>
</dbReference>
<dbReference type="Gene3D" id="3.40.50.2000">
    <property type="entry name" value="Glycogen Phosphorylase B"/>
    <property type="match status" value="2"/>
</dbReference>
<dbReference type="Pfam" id="PF00534">
    <property type="entry name" value="Glycos_transf_1"/>
    <property type="match status" value="1"/>
</dbReference>
<dbReference type="SUPFAM" id="SSF53756">
    <property type="entry name" value="UDP-Glycosyltransferase/glycogen phosphorylase"/>
    <property type="match status" value="1"/>
</dbReference>
<keyword evidence="4" id="KW-1185">Reference proteome</keyword>
<dbReference type="RefSeq" id="WP_138123833.1">
    <property type="nucleotide sequence ID" value="NZ_SWLG01000003.1"/>
</dbReference>
<evidence type="ECO:0000313" key="3">
    <source>
        <dbReference type="EMBL" id="TLS38497.1"/>
    </source>
</evidence>
<dbReference type="InterPro" id="IPR050194">
    <property type="entry name" value="Glycosyltransferase_grp1"/>
</dbReference>
<proteinExistence type="predicted"/>
<sequence length="411" mass="46702">MKIWILNHVALKPSDIGITRHYDISKELVEKGHKVTIFASSFLAYLFKWRDPKRKNYTENVNDVIFEWVWTLPYKGNGVLRILNMISYLFTSLIRGVKKEEKPDVIVGSSVHLFACLAAYYLSKWKKSTYVVEIRDLWPRTLIDFGAMSERHPVAVMFGIIEKFVYKKADRIIVTLPGAANYISSLGIDSDKIYHIPNGIDLNRIELLENTPSLEVEIKKIKEKHGQVAMYVGSHGMANSLETVVKSAEYLPENQVAYVFVGDGPEKENLKKMANDYENVYFFEGIPKDEVLSTLALGDVLMVSMLDTPLYKYGISLNKLNDYLLVGKPILFAGEVYNDIVGDSGAGKTVPPEDPKAFAEGLNELLKLTDEERIKIRQSAQAYVEDNHDIKKLAERFLSVCQLENTIERGY</sequence>
<dbReference type="InterPro" id="IPR028098">
    <property type="entry name" value="Glyco_trans_4-like_N"/>
</dbReference>
<dbReference type="PANTHER" id="PTHR45947:SF3">
    <property type="entry name" value="SULFOQUINOVOSYL TRANSFERASE SQD2"/>
    <property type="match status" value="1"/>
</dbReference>
<keyword evidence="3" id="KW-0808">Transferase</keyword>
<name>A0A5R9F4P9_9BACL</name>
<evidence type="ECO:0000259" key="2">
    <source>
        <dbReference type="Pfam" id="PF13439"/>
    </source>
</evidence>
<protein>
    <submittedName>
        <fullName evidence="3">Glycosyltransferase family 4 protein</fullName>
    </submittedName>
</protein>